<keyword evidence="1" id="KW-0812">Transmembrane</keyword>
<dbReference type="EMBL" id="WBVT01000001">
    <property type="protein sequence ID" value="KAB7791486.1"/>
    <property type="molecule type" value="Genomic_DNA"/>
</dbReference>
<dbReference type="AlphaFoldDB" id="A0A6I1GPQ0"/>
<keyword evidence="1" id="KW-0472">Membrane</keyword>
<keyword evidence="1" id="KW-1133">Transmembrane helix</keyword>
<evidence type="ECO:0000256" key="1">
    <source>
        <dbReference type="SAM" id="Phobius"/>
    </source>
</evidence>
<comment type="caution">
    <text evidence="2">The sequence shown here is derived from an EMBL/GenBank/DDBJ whole genome shotgun (WGS) entry which is preliminary data.</text>
</comment>
<sequence length="370" mass="37451">MARKRKQAAQAASGARGRVSATWLLVAAVTSAALAVGGCALWLPDREPALLGAAGEVTSAPAGVQEYSGSTQMTMVPTLSTERELVGNATGTVTADWSGDGLTSGRRAYGVDGRPVVALATASPMYRDLKTGDKGDDVLALNNELSRIGYTASAGSNTFTWYTGRGVAQLLKDNGGTADVADDGAVTLRLSDILWLPSASMGVPGEWSAVAGSPVTAGSPVGKVTGTITKLSLKNAQPMDIDRTVTIIDQSTTLKAGTTEITDAEFCAKVAATPAVKAMNAEMMAAGIDVQVQLAKPVQALRVPAAAVFGISGSTGCIVPLNGAGKGKPVKVGVVGSELGASLVSGADGADVSSVTRVEIGSRLDSLQCR</sequence>
<organism evidence="2 3">
    <name type="scientific">Bifidobacterium leontopitheci</name>
    <dbReference type="NCBI Taxonomy" id="2650774"/>
    <lineage>
        <taxon>Bacteria</taxon>
        <taxon>Bacillati</taxon>
        <taxon>Actinomycetota</taxon>
        <taxon>Actinomycetes</taxon>
        <taxon>Bifidobacteriales</taxon>
        <taxon>Bifidobacteriaceae</taxon>
        <taxon>Bifidobacterium</taxon>
    </lineage>
</organism>
<evidence type="ECO:0000313" key="3">
    <source>
        <dbReference type="Proteomes" id="UP000441772"/>
    </source>
</evidence>
<evidence type="ECO:0000313" key="2">
    <source>
        <dbReference type="EMBL" id="KAB7791486.1"/>
    </source>
</evidence>
<protein>
    <recommendedName>
        <fullName evidence="4">Peptidoglycan-binding domain 1 protein</fullName>
    </recommendedName>
</protein>
<feature type="transmembrane region" description="Helical" evidence="1">
    <location>
        <begin position="21"/>
        <end position="43"/>
    </location>
</feature>
<dbReference type="Proteomes" id="UP000441772">
    <property type="component" value="Unassembled WGS sequence"/>
</dbReference>
<accession>A0A6I1GPQ0</accession>
<proteinExistence type="predicted"/>
<reference evidence="2 3" key="1">
    <citation type="submission" date="2019-09" db="EMBL/GenBank/DDBJ databases">
        <title>Characterization of the phylogenetic diversity of two novel species belonging to the genus Bifidobacterium: Bifidobacterium cebidarum sp. nov. and Bifidobacterium leontopitheci sp. nov.</title>
        <authorList>
            <person name="Lugli G.A."/>
            <person name="Duranti S."/>
            <person name="Milani C."/>
            <person name="Turroni F."/>
            <person name="Ventura M."/>
        </authorList>
    </citation>
    <scope>NUCLEOTIDE SEQUENCE [LARGE SCALE GENOMIC DNA]</scope>
    <source>
        <strain evidence="2 3">LMG 31471</strain>
    </source>
</reference>
<name>A0A6I1GPQ0_9BIFI</name>
<dbReference type="RefSeq" id="WP_152233530.1">
    <property type="nucleotide sequence ID" value="NZ_JBHSKZ010000046.1"/>
</dbReference>
<keyword evidence="3" id="KW-1185">Reference proteome</keyword>
<gene>
    <name evidence="2" type="ORF">F7D09_0161</name>
</gene>
<evidence type="ECO:0008006" key="4">
    <source>
        <dbReference type="Google" id="ProtNLM"/>
    </source>
</evidence>